<accession>A0A814PKH9</accession>
<evidence type="ECO:0000313" key="1">
    <source>
        <dbReference type="EMBL" id="CAF1107266.1"/>
    </source>
</evidence>
<name>A0A814PKH9_9BILA</name>
<dbReference type="Proteomes" id="UP000663864">
    <property type="component" value="Unassembled WGS sequence"/>
</dbReference>
<evidence type="ECO:0000313" key="3">
    <source>
        <dbReference type="Proteomes" id="UP000663864"/>
    </source>
</evidence>
<sequence length="76" mass="9230">MNGHDLNQHIDLDKQLNINNDLISHDGIDQRSVLWPKICFKTLLKRNNNSYQYKQHGYYKFIFKRNLRKCYPFDTV</sequence>
<dbReference type="EMBL" id="CAJNOT010000908">
    <property type="protein sequence ID" value="CAF1107266.1"/>
    <property type="molecule type" value="Genomic_DNA"/>
</dbReference>
<organism evidence="1 3">
    <name type="scientific">Rotaria sordida</name>
    <dbReference type="NCBI Taxonomy" id="392033"/>
    <lineage>
        <taxon>Eukaryota</taxon>
        <taxon>Metazoa</taxon>
        <taxon>Spiralia</taxon>
        <taxon>Gnathifera</taxon>
        <taxon>Rotifera</taxon>
        <taxon>Eurotatoria</taxon>
        <taxon>Bdelloidea</taxon>
        <taxon>Philodinida</taxon>
        <taxon>Philodinidae</taxon>
        <taxon>Rotaria</taxon>
    </lineage>
</organism>
<protein>
    <submittedName>
        <fullName evidence="1">Uncharacterized protein</fullName>
    </submittedName>
</protein>
<dbReference type="AlphaFoldDB" id="A0A814PKH9"/>
<dbReference type="Proteomes" id="UP000663836">
    <property type="component" value="Unassembled WGS sequence"/>
</dbReference>
<proteinExistence type="predicted"/>
<reference evidence="1" key="1">
    <citation type="submission" date="2021-02" db="EMBL/GenBank/DDBJ databases">
        <authorList>
            <person name="Nowell W R."/>
        </authorList>
    </citation>
    <scope>NUCLEOTIDE SEQUENCE</scope>
</reference>
<gene>
    <name evidence="2" type="ORF">JBS370_LOCUS6875</name>
    <name evidence="1" type="ORF">ZHD862_LOCUS17922</name>
</gene>
<comment type="caution">
    <text evidence="1">The sequence shown here is derived from an EMBL/GenBank/DDBJ whole genome shotgun (WGS) entry which is preliminary data.</text>
</comment>
<dbReference type="EMBL" id="CAJOBD010000393">
    <property type="protein sequence ID" value="CAF3660431.1"/>
    <property type="molecule type" value="Genomic_DNA"/>
</dbReference>
<evidence type="ECO:0000313" key="2">
    <source>
        <dbReference type="EMBL" id="CAF3660431.1"/>
    </source>
</evidence>